<proteinExistence type="inferred from homology"/>
<dbReference type="FunFam" id="2.60.40.1150:FF:000002">
    <property type="entry name" value="Beta-adaptin-like protein C"/>
    <property type="match status" value="1"/>
</dbReference>
<keyword evidence="4 6" id="KW-0653">Protein transport</keyword>
<evidence type="ECO:0000259" key="8">
    <source>
        <dbReference type="Pfam" id="PF01602"/>
    </source>
</evidence>
<feature type="region of interest" description="Disordered" evidence="7">
    <location>
        <begin position="601"/>
        <end position="623"/>
    </location>
</feature>
<dbReference type="PIRSF" id="PIRSF002291">
    <property type="entry name" value="AP_complex_beta"/>
    <property type="match status" value="1"/>
</dbReference>
<dbReference type="GO" id="GO:0030276">
    <property type="term" value="F:clathrin binding"/>
    <property type="evidence" value="ECO:0007669"/>
    <property type="project" value="InterPro"/>
</dbReference>
<dbReference type="InterPro" id="IPR016342">
    <property type="entry name" value="AP_complex_bsu_1_2_4"/>
</dbReference>
<dbReference type="EMBL" id="JAHBMH010000073">
    <property type="protein sequence ID" value="KAK1932640.1"/>
    <property type="molecule type" value="Genomic_DNA"/>
</dbReference>
<accession>A0AAD9G6B5</accession>
<reference evidence="9" key="2">
    <citation type="submission" date="2021-05" db="EMBL/GenBank/DDBJ databases">
        <authorList>
            <person name="Pain A."/>
        </authorList>
    </citation>
    <scope>NUCLEOTIDE SEQUENCE</scope>
    <source>
        <strain evidence="9">1802A</strain>
    </source>
</reference>
<dbReference type="AlphaFoldDB" id="A0AAD9G6B5"/>
<dbReference type="InterPro" id="IPR026739">
    <property type="entry name" value="AP_beta"/>
</dbReference>
<keyword evidence="5 6" id="KW-0472">Membrane</keyword>
<comment type="subcellular location">
    <subcellularLocation>
        <location evidence="1">Endomembrane system</location>
    </subcellularLocation>
</comment>
<sequence length="893" mass="98791">MDAKTIRGTRRSEIQELREALQKASKDKRKDAIKKIIGAMTLGKDVSSLFPEVVNCIQTNNLELKKLVYLYVINYAKVQPELAILAVNTFCKDAKDRNPLIRYCELCLLLTMFRALAVRTMGYIRLTAITEYLVEPLKRCYADPDPYVRKTVAICIAKLYGISPELVIEEGFIDVLEKMISDSNPMVVANAVSTLIEISELSDDNLIGKILSKNPAKLEALLTALNECMEWGQVYILDSLVFYKPSGPAEAKTLIEAVLPRFSHINPAVVMSAMKVIVKMLSYVVDKEYIKVAQGKLTAPLVTLASLDPEIQFVALRSILVIIEKWPRLLEAHVRAFFCKTKDPLYVRIEKLDIIVKLSTTSNFQKILAELKEYATDINHDFVRRAIRAIGALAIRLEAALSSCTAVLTDLLRLKVPHLTEECTIVYRDILRAYPHVFSAETFSLCADGEYLHAIESKAALVWIVGQYAPQIPDASEYVSNMAEAFHSESDSVQLSLLTAAVKVTLTRGRDCGLIDQVLRRCLEGSKSPDVRNRAQMYLNLLSHGDEFAAKVVMAPLPCIGEPAIDKEVLENLLHNLGHVSSVYHLPAWAVAFKDTLPVGSAKDKGSNDNDSSDSELLYLGDGVDTSPKSRQFGLYDEIDSGSYKLDTVEDLFGSSGQMFRYTCKDEVVLTPYQQGSNGQMGLQVVASLYREEEKMAIKLVLTNKTSAVISLQAIQFNKNSFGLSIASPLENPVIISPEKSSEVHVPLAANIVLSNTPPENPITLQVAIKTNVDVFYFRVFYDLPIVLLHDTTLSKSQFEDTWAALPMGETFEVEEWSKSGLSGKLSKVCLSFVGSGLKVGINGDDSNECYYGITTNSLGLLAVFSGNRVSVKADAAALVPLFIHTISRALQH</sequence>
<comment type="similarity">
    <text evidence="2 6">Belongs to the adaptor complexes large subunit family.</text>
</comment>
<dbReference type="GO" id="GO:0030117">
    <property type="term" value="C:membrane coat"/>
    <property type="evidence" value="ECO:0007669"/>
    <property type="project" value="InterPro"/>
</dbReference>
<name>A0AAD9G6B5_BABDI</name>
<organism evidence="9 10">
    <name type="scientific">Babesia divergens</name>
    <dbReference type="NCBI Taxonomy" id="32595"/>
    <lineage>
        <taxon>Eukaryota</taxon>
        <taxon>Sar</taxon>
        <taxon>Alveolata</taxon>
        <taxon>Apicomplexa</taxon>
        <taxon>Aconoidasida</taxon>
        <taxon>Piroplasmida</taxon>
        <taxon>Babesiidae</taxon>
        <taxon>Babesia</taxon>
    </lineage>
</organism>
<dbReference type="GO" id="GO:0012505">
    <property type="term" value="C:endomembrane system"/>
    <property type="evidence" value="ECO:0007669"/>
    <property type="project" value="UniProtKB-SubCell"/>
</dbReference>
<evidence type="ECO:0000313" key="9">
    <source>
        <dbReference type="EMBL" id="KAK1932640.1"/>
    </source>
</evidence>
<dbReference type="InterPro" id="IPR013037">
    <property type="entry name" value="Clathrin_b-adaptin_app_Ig-like"/>
</dbReference>
<dbReference type="Gene3D" id="1.25.10.10">
    <property type="entry name" value="Leucine-rich Repeat Variant"/>
    <property type="match status" value="1"/>
</dbReference>
<dbReference type="Gene3D" id="2.60.40.1150">
    <property type="match status" value="1"/>
</dbReference>
<evidence type="ECO:0000256" key="7">
    <source>
        <dbReference type="SAM" id="MobiDB-lite"/>
    </source>
</evidence>
<evidence type="ECO:0000256" key="4">
    <source>
        <dbReference type="ARBA" id="ARBA00022927"/>
    </source>
</evidence>
<evidence type="ECO:0000256" key="1">
    <source>
        <dbReference type="ARBA" id="ARBA00004308"/>
    </source>
</evidence>
<dbReference type="GO" id="GO:0006886">
    <property type="term" value="P:intracellular protein transport"/>
    <property type="evidence" value="ECO:0007669"/>
    <property type="project" value="InterPro"/>
</dbReference>
<dbReference type="PANTHER" id="PTHR11134">
    <property type="entry name" value="ADAPTOR COMPLEX SUBUNIT BETA FAMILY MEMBER"/>
    <property type="match status" value="1"/>
</dbReference>
<evidence type="ECO:0000313" key="10">
    <source>
        <dbReference type="Proteomes" id="UP001195914"/>
    </source>
</evidence>
<keyword evidence="10" id="KW-1185">Reference proteome</keyword>
<reference evidence="9" key="1">
    <citation type="journal article" date="2014" name="Nucleic Acids Res.">
        <title>The evolutionary dynamics of variant antigen genes in Babesia reveal a history of genomic innovation underlying host-parasite interaction.</title>
        <authorList>
            <person name="Jackson A.P."/>
            <person name="Otto T.D."/>
            <person name="Darby A."/>
            <person name="Ramaprasad A."/>
            <person name="Xia D."/>
            <person name="Echaide I.E."/>
            <person name="Farber M."/>
            <person name="Gahlot S."/>
            <person name="Gamble J."/>
            <person name="Gupta D."/>
            <person name="Gupta Y."/>
            <person name="Jackson L."/>
            <person name="Malandrin L."/>
            <person name="Malas T.B."/>
            <person name="Moussa E."/>
            <person name="Nair M."/>
            <person name="Reid A.J."/>
            <person name="Sanders M."/>
            <person name="Sharma J."/>
            <person name="Tracey A."/>
            <person name="Quail M.A."/>
            <person name="Weir W."/>
            <person name="Wastling J.M."/>
            <person name="Hall N."/>
            <person name="Willadsen P."/>
            <person name="Lingelbach K."/>
            <person name="Shiels B."/>
            <person name="Tait A."/>
            <person name="Berriman M."/>
            <person name="Allred D.R."/>
            <person name="Pain A."/>
        </authorList>
    </citation>
    <scope>NUCLEOTIDE SEQUENCE</scope>
    <source>
        <strain evidence="9">1802A</strain>
    </source>
</reference>
<dbReference type="InterPro" id="IPR011989">
    <property type="entry name" value="ARM-like"/>
</dbReference>
<dbReference type="GO" id="GO:0016192">
    <property type="term" value="P:vesicle-mediated transport"/>
    <property type="evidence" value="ECO:0007669"/>
    <property type="project" value="InterPro"/>
</dbReference>
<evidence type="ECO:0000256" key="2">
    <source>
        <dbReference type="ARBA" id="ARBA00006613"/>
    </source>
</evidence>
<evidence type="ECO:0000256" key="6">
    <source>
        <dbReference type="PIRNR" id="PIRNR002291"/>
    </source>
</evidence>
<dbReference type="InterPro" id="IPR002553">
    <property type="entry name" value="Clathrin/coatomer_adapt-like_N"/>
</dbReference>
<dbReference type="Pfam" id="PF01602">
    <property type="entry name" value="Adaptin_N"/>
    <property type="match status" value="1"/>
</dbReference>
<gene>
    <name evidence="9" type="ORF">X943_000099</name>
</gene>
<protein>
    <recommendedName>
        <fullName evidence="6">AP complex subunit beta</fullName>
    </recommendedName>
</protein>
<dbReference type="SUPFAM" id="SSF48371">
    <property type="entry name" value="ARM repeat"/>
    <property type="match status" value="1"/>
</dbReference>
<evidence type="ECO:0000256" key="5">
    <source>
        <dbReference type="ARBA" id="ARBA00023136"/>
    </source>
</evidence>
<dbReference type="InterPro" id="IPR013041">
    <property type="entry name" value="Clathrin_app_Ig-like_sf"/>
</dbReference>
<dbReference type="SUPFAM" id="SSF49348">
    <property type="entry name" value="Clathrin adaptor appendage domain"/>
    <property type="match status" value="1"/>
</dbReference>
<feature type="domain" description="Clathrin/coatomer adaptor adaptin-like N-terminal" evidence="8">
    <location>
        <begin position="12"/>
        <end position="545"/>
    </location>
</feature>
<keyword evidence="3 6" id="KW-0813">Transport</keyword>
<comment type="caution">
    <text evidence="9">The sequence shown here is derived from an EMBL/GenBank/DDBJ whole genome shotgun (WGS) entry which is preliminary data.</text>
</comment>
<dbReference type="InterPro" id="IPR016024">
    <property type="entry name" value="ARM-type_fold"/>
</dbReference>
<evidence type="ECO:0000256" key="3">
    <source>
        <dbReference type="ARBA" id="ARBA00022448"/>
    </source>
</evidence>
<dbReference type="Proteomes" id="UP001195914">
    <property type="component" value="Unassembled WGS sequence"/>
</dbReference>